<dbReference type="InterPro" id="IPR050993">
    <property type="entry name" value="Isochorismatase_domain"/>
</dbReference>
<dbReference type="InterPro" id="IPR036380">
    <property type="entry name" value="Isochorismatase-like_sf"/>
</dbReference>
<gene>
    <name evidence="2" type="ORF">CYJ34_01145</name>
</gene>
<dbReference type="SUPFAM" id="SSF52499">
    <property type="entry name" value="Isochorismatase-like hydrolases"/>
    <property type="match status" value="1"/>
</dbReference>
<evidence type="ECO:0000313" key="3">
    <source>
        <dbReference type="Proteomes" id="UP000234335"/>
    </source>
</evidence>
<feature type="domain" description="Isochorismatase-like" evidence="1">
    <location>
        <begin position="28"/>
        <end position="175"/>
    </location>
</feature>
<dbReference type="RefSeq" id="WP_101539504.1">
    <property type="nucleotide sequence ID" value="NZ_PKGS01000001.1"/>
</dbReference>
<organism evidence="2 3">
    <name type="scientific">Anaerococcus octavius</name>
    <dbReference type="NCBI Taxonomy" id="54007"/>
    <lineage>
        <taxon>Bacteria</taxon>
        <taxon>Bacillati</taxon>
        <taxon>Bacillota</taxon>
        <taxon>Tissierellia</taxon>
        <taxon>Tissierellales</taxon>
        <taxon>Peptoniphilaceae</taxon>
        <taxon>Anaerococcus</taxon>
    </lineage>
</organism>
<sequence>MERKLDEKYYVNSFDEESGIYNKKDHILLLVVDEQPRLMNALENGENTVLNTITLIEASQKYQIPVLATEQYPKGLGNTDERILAKLDKNNIYEKTIFDAATAEVLDFIEKNNIKKVVIAGAEAHICVYQTTRSLLNLGINVFLPKDALASFKESQKEEALKTLREMGAVRTETETLLFDLARDSKDPNFKFISGLIKDMRDR</sequence>
<keyword evidence="3" id="KW-1185">Reference proteome</keyword>
<comment type="caution">
    <text evidence="2">The sequence shown here is derived from an EMBL/GenBank/DDBJ whole genome shotgun (WGS) entry which is preliminary data.</text>
</comment>
<proteinExistence type="predicted"/>
<dbReference type="PANTHER" id="PTHR14119">
    <property type="entry name" value="HYDROLASE"/>
    <property type="match status" value="1"/>
</dbReference>
<evidence type="ECO:0000313" key="2">
    <source>
        <dbReference type="EMBL" id="PKZ17343.1"/>
    </source>
</evidence>
<accession>A0A2I1MB32</accession>
<reference evidence="2 3" key="1">
    <citation type="submission" date="2017-12" db="EMBL/GenBank/DDBJ databases">
        <title>Phylogenetic diversity of female urinary microbiome.</title>
        <authorList>
            <person name="Thomas-White K."/>
            <person name="Wolfe A.J."/>
        </authorList>
    </citation>
    <scope>NUCLEOTIDE SEQUENCE [LARGE SCALE GENOMIC DNA]</scope>
    <source>
        <strain evidence="2 3">UMB0119</strain>
    </source>
</reference>
<dbReference type="InterPro" id="IPR000868">
    <property type="entry name" value="Isochorismatase-like_dom"/>
</dbReference>
<dbReference type="PANTHER" id="PTHR14119:SF3">
    <property type="entry name" value="ISOCHORISMATASE DOMAIN-CONTAINING PROTEIN 2"/>
    <property type="match status" value="1"/>
</dbReference>
<dbReference type="Gene3D" id="3.40.50.850">
    <property type="entry name" value="Isochorismatase-like"/>
    <property type="match status" value="1"/>
</dbReference>
<dbReference type="AlphaFoldDB" id="A0A2I1MB32"/>
<name>A0A2I1MB32_9FIRM</name>
<evidence type="ECO:0000259" key="1">
    <source>
        <dbReference type="Pfam" id="PF00857"/>
    </source>
</evidence>
<dbReference type="EMBL" id="PKGS01000001">
    <property type="protein sequence ID" value="PKZ17343.1"/>
    <property type="molecule type" value="Genomic_DNA"/>
</dbReference>
<dbReference type="Proteomes" id="UP000234335">
    <property type="component" value="Unassembled WGS sequence"/>
</dbReference>
<protein>
    <submittedName>
        <fullName evidence="2">Isochorismatase</fullName>
    </submittedName>
</protein>
<dbReference type="Pfam" id="PF00857">
    <property type="entry name" value="Isochorismatase"/>
    <property type="match status" value="1"/>
</dbReference>